<dbReference type="Proteomes" id="UP000284908">
    <property type="component" value="Unassembled WGS sequence"/>
</dbReference>
<dbReference type="AlphaFoldDB" id="A0A419N5V7"/>
<evidence type="ECO:0000313" key="1">
    <source>
        <dbReference type="EMBL" id="RJT42182.1"/>
    </source>
</evidence>
<dbReference type="RefSeq" id="WP_120133964.1">
    <property type="nucleotide sequence ID" value="NZ_RAHH01000021.1"/>
</dbReference>
<dbReference type="EMBL" id="RAHH01000021">
    <property type="protein sequence ID" value="RJT42182.1"/>
    <property type="molecule type" value="Genomic_DNA"/>
</dbReference>
<keyword evidence="2" id="KW-1185">Reference proteome</keyword>
<gene>
    <name evidence="1" type="ORF">D6C13_17395</name>
</gene>
<sequence>MGRGRVVIWDLVALKDPGLTAEWDNINQIIEIKFEGDTTTRNQNIALDAGMQEKVRIIDEKECGCDDKDDREKVRMRQKVEEFIRKLSESAAKTFGIAPGGGPIPLFL</sequence>
<comment type="caution">
    <text evidence="1">The sequence shown here is derived from an EMBL/GenBank/DDBJ whole genome shotgun (WGS) entry which is preliminary data.</text>
</comment>
<evidence type="ECO:0000313" key="2">
    <source>
        <dbReference type="Proteomes" id="UP000284908"/>
    </source>
</evidence>
<accession>A0A419N5V7</accession>
<name>A0A419N5V7_9GAMM</name>
<reference evidence="1 2" key="1">
    <citation type="submission" date="2018-09" db="EMBL/GenBank/DDBJ databases">
        <authorList>
            <person name="Le Fleche-Mateos A."/>
        </authorList>
    </citation>
    <scope>NUCLEOTIDE SEQUENCE [LARGE SCALE GENOMIC DNA]</scope>
    <source>
        <strain evidence="1 2">DSM 27399</strain>
    </source>
</reference>
<dbReference type="OrthoDB" id="6675421at2"/>
<protein>
    <submittedName>
        <fullName evidence="1">Uncharacterized protein</fullName>
    </submittedName>
</protein>
<organism evidence="1 2">
    <name type="scientific">Rahnella woolbedingensis</name>
    <dbReference type="NCBI Taxonomy" id="1510574"/>
    <lineage>
        <taxon>Bacteria</taxon>
        <taxon>Pseudomonadati</taxon>
        <taxon>Pseudomonadota</taxon>
        <taxon>Gammaproteobacteria</taxon>
        <taxon>Enterobacterales</taxon>
        <taxon>Yersiniaceae</taxon>
        <taxon>Rahnella</taxon>
    </lineage>
</organism>
<proteinExistence type="predicted"/>